<accession>Q6Z2K4</accession>
<evidence type="ECO:0000256" key="1">
    <source>
        <dbReference type="SAM" id="MobiDB-lite"/>
    </source>
</evidence>
<dbReference type="AlphaFoldDB" id="Q6Z2K4"/>
<reference evidence="3" key="2">
    <citation type="journal article" date="2008" name="Nucleic Acids Res.">
        <title>The rice annotation project database (RAP-DB): 2008 update.</title>
        <authorList>
            <consortium name="The rice annotation project (RAP)"/>
        </authorList>
    </citation>
    <scope>GENOME REANNOTATION</scope>
    <source>
        <strain evidence="3">cv. Nipponbare</strain>
    </source>
</reference>
<feature type="region of interest" description="Disordered" evidence="1">
    <location>
        <begin position="196"/>
        <end position="215"/>
    </location>
</feature>
<feature type="compositionally biased region" description="Low complexity" evidence="1">
    <location>
        <begin position="1"/>
        <end position="11"/>
    </location>
</feature>
<organism evidence="2 3">
    <name type="scientific">Oryza sativa subsp. japonica</name>
    <name type="common">Rice</name>
    <dbReference type="NCBI Taxonomy" id="39947"/>
    <lineage>
        <taxon>Eukaryota</taxon>
        <taxon>Viridiplantae</taxon>
        <taxon>Streptophyta</taxon>
        <taxon>Embryophyta</taxon>
        <taxon>Tracheophyta</taxon>
        <taxon>Spermatophyta</taxon>
        <taxon>Magnoliopsida</taxon>
        <taxon>Liliopsida</taxon>
        <taxon>Poales</taxon>
        <taxon>Poaceae</taxon>
        <taxon>BOP clade</taxon>
        <taxon>Oryzoideae</taxon>
        <taxon>Oryzeae</taxon>
        <taxon>Oryzinae</taxon>
        <taxon>Oryza</taxon>
        <taxon>Oryza sativa</taxon>
    </lineage>
</organism>
<name>Q6Z2K4_ORYSJ</name>
<feature type="region of interest" description="Disordered" evidence="1">
    <location>
        <begin position="1"/>
        <end position="33"/>
    </location>
</feature>
<feature type="compositionally biased region" description="Basic and acidic residues" evidence="1">
    <location>
        <begin position="106"/>
        <end position="119"/>
    </location>
</feature>
<protein>
    <submittedName>
        <fullName evidence="2">Fibroin-like protein</fullName>
    </submittedName>
</protein>
<gene>
    <name evidence="2" type="primary">P0643A10.16</name>
</gene>
<proteinExistence type="predicted"/>
<dbReference type="EMBL" id="AP005319">
    <property type="protein sequence ID" value="BAD16136.1"/>
    <property type="molecule type" value="Genomic_DNA"/>
</dbReference>
<feature type="compositionally biased region" description="Basic and acidic residues" evidence="1">
    <location>
        <begin position="12"/>
        <end position="33"/>
    </location>
</feature>
<dbReference type="Proteomes" id="UP000000763">
    <property type="component" value="Chromosome 2"/>
</dbReference>
<feature type="compositionally biased region" description="Gly residues" evidence="1">
    <location>
        <begin position="171"/>
        <end position="180"/>
    </location>
</feature>
<feature type="region of interest" description="Disordered" evidence="1">
    <location>
        <begin position="106"/>
        <end position="128"/>
    </location>
</feature>
<reference evidence="3" key="1">
    <citation type="journal article" date="2005" name="Nature">
        <title>The map-based sequence of the rice genome.</title>
        <authorList>
            <consortium name="International rice genome sequencing project (IRGSP)"/>
            <person name="Matsumoto T."/>
            <person name="Wu J."/>
            <person name="Kanamori H."/>
            <person name="Katayose Y."/>
            <person name="Fujisawa M."/>
            <person name="Namiki N."/>
            <person name="Mizuno H."/>
            <person name="Yamamoto K."/>
            <person name="Antonio B.A."/>
            <person name="Baba T."/>
            <person name="Sakata K."/>
            <person name="Nagamura Y."/>
            <person name="Aoki H."/>
            <person name="Arikawa K."/>
            <person name="Arita K."/>
            <person name="Bito T."/>
            <person name="Chiden Y."/>
            <person name="Fujitsuka N."/>
            <person name="Fukunaka R."/>
            <person name="Hamada M."/>
            <person name="Harada C."/>
            <person name="Hayashi A."/>
            <person name="Hijishita S."/>
            <person name="Honda M."/>
            <person name="Hosokawa S."/>
            <person name="Ichikawa Y."/>
            <person name="Idonuma A."/>
            <person name="Iijima M."/>
            <person name="Ikeda M."/>
            <person name="Ikeno M."/>
            <person name="Ito K."/>
            <person name="Ito S."/>
            <person name="Ito T."/>
            <person name="Ito Y."/>
            <person name="Ito Y."/>
            <person name="Iwabuchi A."/>
            <person name="Kamiya K."/>
            <person name="Karasawa W."/>
            <person name="Kurita K."/>
            <person name="Katagiri S."/>
            <person name="Kikuta A."/>
            <person name="Kobayashi H."/>
            <person name="Kobayashi N."/>
            <person name="Machita K."/>
            <person name="Maehara T."/>
            <person name="Masukawa M."/>
            <person name="Mizubayashi T."/>
            <person name="Mukai Y."/>
            <person name="Nagasaki H."/>
            <person name="Nagata Y."/>
            <person name="Naito S."/>
            <person name="Nakashima M."/>
            <person name="Nakama Y."/>
            <person name="Nakamichi Y."/>
            <person name="Nakamura M."/>
            <person name="Meguro A."/>
            <person name="Negishi M."/>
            <person name="Ohta I."/>
            <person name="Ohta T."/>
            <person name="Okamoto M."/>
            <person name="Ono N."/>
            <person name="Saji S."/>
            <person name="Sakaguchi M."/>
            <person name="Sakai K."/>
            <person name="Shibata M."/>
            <person name="Shimokawa T."/>
            <person name="Song J."/>
            <person name="Takazaki Y."/>
            <person name="Terasawa K."/>
            <person name="Tsugane M."/>
            <person name="Tsuji K."/>
            <person name="Ueda S."/>
            <person name="Waki K."/>
            <person name="Yamagata H."/>
            <person name="Yamamoto M."/>
            <person name="Yamamoto S."/>
            <person name="Yamane H."/>
            <person name="Yoshiki S."/>
            <person name="Yoshihara R."/>
            <person name="Yukawa K."/>
            <person name="Zhong H."/>
            <person name="Yano M."/>
            <person name="Yuan Q."/>
            <person name="Ouyang S."/>
            <person name="Liu J."/>
            <person name="Jones K.M."/>
            <person name="Gansberger K."/>
            <person name="Moffat K."/>
            <person name="Hill J."/>
            <person name="Bera J."/>
            <person name="Fadrosh D."/>
            <person name="Jin S."/>
            <person name="Johri S."/>
            <person name="Kim M."/>
            <person name="Overton L."/>
            <person name="Reardon M."/>
            <person name="Tsitrin T."/>
            <person name="Vuong H."/>
            <person name="Weaver B."/>
            <person name="Ciecko A."/>
            <person name="Tallon L."/>
            <person name="Jackson J."/>
            <person name="Pai G."/>
            <person name="Aken S.V."/>
            <person name="Utterback T."/>
            <person name="Reidmuller S."/>
            <person name="Feldblyum T."/>
            <person name="Hsiao J."/>
            <person name="Zismann V."/>
            <person name="Iobst S."/>
            <person name="de Vazeille A.R."/>
            <person name="Buell C.R."/>
            <person name="Ying K."/>
            <person name="Li Y."/>
            <person name="Lu T."/>
            <person name="Huang Y."/>
            <person name="Zhao Q."/>
            <person name="Feng Q."/>
            <person name="Zhang L."/>
            <person name="Zhu J."/>
            <person name="Weng Q."/>
            <person name="Mu J."/>
            <person name="Lu Y."/>
            <person name="Fan D."/>
            <person name="Liu Y."/>
            <person name="Guan J."/>
            <person name="Zhang Y."/>
            <person name="Yu S."/>
            <person name="Liu X."/>
            <person name="Zhang Y."/>
            <person name="Hong G."/>
            <person name="Han B."/>
            <person name="Choisne N."/>
            <person name="Demange N."/>
            <person name="Orjeda G."/>
            <person name="Samain S."/>
            <person name="Cattolico L."/>
            <person name="Pelletier E."/>
            <person name="Couloux A."/>
            <person name="Segurens B."/>
            <person name="Wincker P."/>
            <person name="D'Hont A."/>
            <person name="Scarpelli C."/>
            <person name="Weissenbach J."/>
            <person name="Salanoubat M."/>
            <person name="Quetier F."/>
            <person name="Yu Y."/>
            <person name="Kim H.R."/>
            <person name="Rambo T."/>
            <person name="Currie J."/>
            <person name="Collura K."/>
            <person name="Luo M."/>
            <person name="Yang T."/>
            <person name="Ammiraju J.S.S."/>
            <person name="Engler F."/>
            <person name="Soderlund C."/>
            <person name="Wing R.A."/>
            <person name="Palmer L.E."/>
            <person name="de la Bastide M."/>
            <person name="Spiegel L."/>
            <person name="Nascimento L."/>
            <person name="Zutavern T."/>
            <person name="O'Shaughnessy A."/>
            <person name="Dike S."/>
            <person name="Dedhia N."/>
            <person name="Preston R."/>
            <person name="Balija V."/>
            <person name="McCombie W.R."/>
            <person name="Chow T."/>
            <person name="Chen H."/>
            <person name="Chung M."/>
            <person name="Chen C."/>
            <person name="Shaw J."/>
            <person name="Wu H."/>
            <person name="Hsiao K."/>
            <person name="Chao Y."/>
            <person name="Chu M."/>
            <person name="Cheng C."/>
            <person name="Hour A."/>
            <person name="Lee P."/>
            <person name="Lin S."/>
            <person name="Lin Y."/>
            <person name="Liou J."/>
            <person name="Liu S."/>
            <person name="Hsing Y."/>
            <person name="Raghuvanshi S."/>
            <person name="Mohanty A."/>
            <person name="Bharti A.K."/>
            <person name="Gaur A."/>
            <person name="Gupta V."/>
            <person name="Kumar D."/>
            <person name="Ravi V."/>
            <person name="Vij S."/>
            <person name="Kapur A."/>
            <person name="Khurana P."/>
            <person name="Khurana P."/>
            <person name="Khurana J.P."/>
            <person name="Tyagi A.K."/>
            <person name="Gaikwad K."/>
            <person name="Singh A."/>
            <person name="Dalal V."/>
            <person name="Srivastava S."/>
            <person name="Dixit A."/>
            <person name="Pal A.K."/>
            <person name="Ghazi I.A."/>
            <person name="Yadav M."/>
            <person name="Pandit A."/>
            <person name="Bhargava A."/>
            <person name="Sureshbabu K."/>
            <person name="Batra K."/>
            <person name="Sharma T.R."/>
            <person name="Mohapatra T."/>
            <person name="Singh N.K."/>
            <person name="Messing J."/>
            <person name="Nelson A.B."/>
            <person name="Fuks G."/>
            <person name="Kavchok S."/>
            <person name="Keizer G."/>
            <person name="Linton E."/>
            <person name="Llaca V."/>
            <person name="Song R."/>
            <person name="Tanyolac B."/>
            <person name="Young S."/>
            <person name="Ho-Il K."/>
            <person name="Hahn J.H."/>
            <person name="Sangsakoo G."/>
            <person name="Vanavichit A."/>
            <person name="de Mattos Luiz.A.T."/>
            <person name="Zimmer P.D."/>
            <person name="Malone G."/>
            <person name="Dellagostin O."/>
            <person name="de Oliveira A.C."/>
            <person name="Bevan M."/>
            <person name="Bancroft I."/>
            <person name="Minx P."/>
            <person name="Cordum H."/>
            <person name="Wilson R."/>
            <person name="Cheng Z."/>
            <person name="Jin W."/>
            <person name="Jiang J."/>
            <person name="Leong S.A."/>
            <person name="Iwama H."/>
            <person name="Gojobori T."/>
            <person name="Itoh T."/>
            <person name="Niimura Y."/>
            <person name="Fujii Y."/>
            <person name="Habara T."/>
            <person name="Sakai H."/>
            <person name="Sato Y."/>
            <person name="Wilson G."/>
            <person name="Kumar K."/>
            <person name="McCouch S."/>
            <person name="Juretic N."/>
            <person name="Hoen D."/>
            <person name="Wright S."/>
            <person name="Bruskiewich R."/>
            <person name="Bureau T."/>
            <person name="Miyao A."/>
            <person name="Hirochika H."/>
            <person name="Nishikawa T."/>
            <person name="Kadowaki K."/>
            <person name="Sugiura M."/>
            <person name="Burr B."/>
            <person name="Sasaki T."/>
        </authorList>
    </citation>
    <scope>NUCLEOTIDE SEQUENCE [LARGE SCALE GENOMIC DNA]</scope>
    <source>
        <strain evidence="3">cv. Nipponbare</strain>
    </source>
</reference>
<evidence type="ECO:0000313" key="2">
    <source>
        <dbReference type="EMBL" id="BAD16136.1"/>
    </source>
</evidence>
<feature type="region of interest" description="Disordered" evidence="1">
    <location>
        <begin position="156"/>
        <end position="180"/>
    </location>
</feature>
<evidence type="ECO:0000313" key="3">
    <source>
        <dbReference type="Proteomes" id="UP000000763"/>
    </source>
</evidence>
<sequence>MAAGPRAAARLAVDRAHGREDGGRGRLTGRRLDPVKRGRRLRWRQRGKGEEARRLIGRLTARGGIRRTAASRREMRAPAKGGGDGELIPWLGLERGDRTVAGCSDEVRRDADADERENGQRGAGLGLADAERNCDTHAVTRDPKVASDARAAALCGGRRRRHGTEAKEKAGGWGGGSGRVKGVQGGWRHEELTKGKPTAADFDGNRRRRGKRESGGVSLVLLRRTARATTGQGRQQGSDKGTANKIAQSGLALVAVVGRVNFGWSQLPCFDTVRTRVDEVSCDGTRLELNHSTATMDLELEVMRKGRRSPTW</sequence>